<feature type="chain" id="PRO_5042266987" evidence="1">
    <location>
        <begin position="28"/>
        <end position="299"/>
    </location>
</feature>
<dbReference type="RefSeq" id="WP_253772996.1">
    <property type="nucleotide sequence ID" value="NZ_JAMTCK010000008.1"/>
</dbReference>
<dbReference type="SUPFAM" id="SSF51126">
    <property type="entry name" value="Pectin lyase-like"/>
    <property type="match status" value="1"/>
</dbReference>
<protein>
    <submittedName>
        <fullName evidence="2">Right handed beta helix region</fullName>
    </submittedName>
</protein>
<dbReference type="Proteomes" id="UP001206128">
    <property type="component" value="Unassembled WGS sequence"/>
</dbReference>
<sequence>MGIQRHVVIGAALVAAAGTALSGAAPAAATAAGTTGGGLTCTRHSATQQLAEAAQPGDVVCVADLRADRRLTITRGGTPDQPITYAGNGSAVGGITIAADNVIVDGYVVDRPAAPGISMTGDNITVRNNRVSDPRGGDGDGLRFFGTHLKILHNTISGTSNRHGHADCMQTFASDTPPSQHVLIEGNRCERIDNMCLMAEGPNDGEGDGRGHTSDFTIRNNFCETLVAAQNLMFEDVQDCVIEGNEFAGDPVKAIGLAIGSTGAHVGDDNVMGPRIRYLVGIDDSSRRGYVGPKPGGPA</sequence>
<reference evidence="2" key="1">
    <citation type="submission" date="2022-06" db="EMBL/GenBank/DDBJ databases">
        <title>Genomic Encyclopedia of Archaeal and Bacterial Type Strains, Phase II (KMG-II): from individual species to whole genera.</title>
        <authorList>
            <person name="Goeker M."/>
        </authorList>
    </citation>
    <scope>NUCLEOTIDE SEQUENCE</scope>
    <source>
        <strain evidence="2">DSM 43935</strain>
    </source>
</reference>
<dbReference type="Gene3D" id="2.160.20.10">
    <property type="entry name" value="Single-stranded right-handed beta-helix, Pectin lyase-like"/>
    <property type="match status" value="1"/>
</dbReference>
<evidence type="ECO:0000313" key="2">
    <source>
        <dbReference type="EMBL" id="MCP2166786.1"/>
    </source>
</evidence>
<organism evidence="2 3">
    <name type="scientific">Goodfellowiella coeruleoviolacea</name>
    <dbReference type="NCBI Taxonomy" id="334858"/>
    <lineage>
        <taxon>Bacteria</taxon>
        <taxon>Bacillati</taxon>
        <taxon>Actinomycetota</taxon>
        <taxon>Actinomycetes</taxon>
        <taxon>Pseudonocardiales</taxon>
        <taxon>Pseudonocardiaceae</taxon>
        <taxon>Goodfellowiella</taxon>
    </lineage>
</organism>
<gene>
    <name evidence="2" type="ORF">LX83_003658</name>
</gene>
<dbReference type="AlphaFoldDB" id="A0AAE3GEK8"/>
<proteinExistence type="predicted"/>
<comment type="caution">
    <text evidence="2">The sequence shown here is derived from an EMBL/GenBank/DDBJ whole genome shotgun (WGS) entry which is preliminary data.</text>
</comment>
<name>A0AAE3GEK8_9PSEU</name>
<dbReference type="PROSITE" id="PS51318">
    <property type="entry name" value="TAT"/>
    <property type="match status" value="1"/>
</dbReference>
<keyword evidence="1" id="KW-0732">Signal</keyword>
<keyword evidence="3" id="KW-1185">Reference proteome</keyword>
<evidence type="ECO:0000256" key="1">
    <source>
        <dbReference type="SAM" id="SignalP"/>
    </source>
</evidence>
<accession>A0AAE3GEK8</accession>
<dbReference type="InterPro" id="IPR012334">
    <property type="entry name" value="Pectin_lyas_fold"/>
</dbReference>
<feature type="signal peptide" evidence="1">
    <location>
        <begin position="1"/>
        <end position="27"/>
    </location>
</feature>
<dbReference type="InterPro" id="IPR006311">
    <property type="entry name" value="TAT_signal"/>
</dbReference>
<dbReference type="EMBL" id="JAMTCK010000008">
    <property type="protein sequence ID" value="MCP2166786.1"/>
    <property type="molecule type" value="Genomic_DNA"/>
</dbReference>
<dbReference type="InterPro" id="IPR011050">
    <property type="entry name" value="Pectin_lyase_fold/virulence"/>
</dbReference>
<evidence type="ECO:0000313" key="3">
    <source>
        <dbReference type="Proteomes" id="UP001206128"/>
    </source>
</evidence>